<dbReference type="RefSeq" id="WP_102189458.1">
    <property type="nucleotide sequence ID" value="NZ_PNGT01000002.1"/>
</dbReference>
<comment type="caution">
    <text evidence="2">The sequence shown here is derived from an EMBL/GenBank/DDBJ whole genome shotgun (WGS) entry which is preliminary data.</text>
</comment>
<dbReference type="OrthoDB" id="2988786at2"/>
<gene>
    <name evidence="2" type="ORF">CJ218_02110</name>
</gene>
<dbReference type="EMBL" id="PNGT01000002">
    <property type="protein sequence ID" value="PMC52705.1"/>
    <property type="molecule type" value="Genomic_DNA"/>
</dbReference>
<keyword evidence="1" id="KW-0812">Transmembrane</keyword>
<name>A0A2N6SFJ4_9BACL</name>
<reference evidence="2 3" key="1">
    <citation type="submission" date="2017-09" db="EMBL/GenBank/DDBJ databases">
        <title>Bacterial strain isolated from the female urinary microbiota.</title>
        <authorList>
            <person name="Thomas-White K."/>
            <person name="Kumar N."/>
            <person name="Forster S."/>
            <person name="Putonti C."/>
            <person name="Lawley T."/>
            <person name="Wolfe A.J."/>
        </authorList>
    </citation>
    <scope>NUCLEOTIDE SEQUENCE [LARGE SCALE GENOMIC DNA]</scope>
    <source>
        <strain evidence="2 3">UMB0186</strain>
    </source>
</reference>
<protein>
    <submittedName>
        <fullName evidence="2">Uncharacterized protein</fullName>
    </submittedName>
</protein>
<keyword evidence="1" id="KW-1133">Transmembrane helix</keyword>
<dbReference type="STRING" id="84135.GCA_001052115_01464"/>
<feature type="transmembrane region" description="Helical" evidence="1">
    <location>
        <begin position="199"/>
        <end position="218"/>
    </location>
</feature>
<dbReference type="AlphaFoldDB" id="A0A2N6SFJ4"/>
<evidence type="ECO:0000256" key="1">
    <source>
        <dbReference type="SAM" id="Phobius"/>
    </source>
</evidence>
<proteinExistence type="predicted"/>
<sequence>MRKNYLKGVLLFIIVTIGVCFATTMFTKDNIEKLSKGLETQYSNGRAYEPGEAGYAIVKIINIEETNIEDDKLSDGEKFYLVEHDKGTTMLKATPDEVKKMLGDSVTKDAKLYNIENPIYAKIEGYGPKRGRKNRTTTVPVELREKFEDAYKSSYIRSKKLGRILADYKKGDDQTSIENRAKEKPFYVDIYMETLGSTYNLLTLGGNAIAILISLWMLKTIYRRVRGNKESYERLFVAYPETERDLDIILREATFSDEQLNILIYKDMFISYRTVFIVEYIADIQSIEINKTTGKNNRKFYHMRINTYHSKAQVVNFNKRVVEKHLKKLVDTLRFDYGIPARLTFYIDEGER</sequence>
<evidence type="ECO:0000313" key="2">
    <source>
        <dbReference type="EMBL" id="PMC52705.1"/>
    </source>
</evidence>
<organism evidence="2 3">
    <name type="scientific">Gemella sanguinis</name>
    <dbReference type="NCBI Taxonomy" id="84135"/>
    <lineage>
        <taxon>Bacteria</taxon>
        <taxon>Bacillati</taxon>
        <taxon>Bacillota</taxon>
        <taxon>Bacilli</taxon>
        <taxon>Bacillales</taxon>
        <taxon>Gemellaceae</taxon>
        <taxon>Gemella</taxon>
    </lineage>
</organism>
<keyword evidence="1" id="KW-0472">Membrane</keyword>
<dbReference type="Proteomes" id="UP000235670">
    <property type="component" value="Unassembled WGS sequence"/>
</dbReference>
<accession>A0A2N6SFJ4</accession>
<evidence type="ECO:0000313" key="3">
    <source>
        <dbReference type="Proteomes" id="UP000235670"/>
    </source>
</evidence>